<dbReference type="Pfam" id="PF18962">
    <property type="entry name" value="Por_Secre_tail"/>
    <property type="match status" value="1"/>
</dbReference>
<dbReference type="InterPro" id="IPR035986">
    <property type="entry name" value="PKD_dom_sf"/>
</dbReference>
<dbReference type="InterPro" id="IPR000601">
    <property type="entry name" value="PKD_dom"/>
</dbReference>
<gene>
    <name evidence="3" type="ORF">RM51_18565</name>
</gene>
<dbReference type="Gene3D" id="2.60.40.10">
    <property type="entry name" value="Immunoglobulins"/>
    <property type="match status" value="3"/>
</dbReference>
<dbReference type="STRING" id="363331.RM51_18565"/>
<feature type="domain" description="PKD" evidence="2">
    <location>
        <begin position="158"/>
        <end position="211"/>
    </location>
</feature>
<protein>
    <recommendedName>
        <fullName evidence="2">PKD domain-containing protein</fullName>
    </recommendedName>
</protein>
<dbReference type="InterPro" id="IPR013783">
    <property type="entry name" value="Ig-like_fold"/>
</dbReference>
<dbReference type="NCBIfam" id="TIGR04183">
    <property type="entry name" value="Por_Secre_tail"/>
    <property type="match status" value="1"/>
</dbReference>
<organism evidence="3 4">
    <name type="scientific">Chryseobacterium taiwanense</name>
    <dbReference type="NCBI Taxonomy" id="363331"/>
    <lineage>
        <taxon>Bacteria</taxon>
        <taxon>Pseudomonadati</taxon>
        <taxon>Bacteroidota</taxon>
        <taxon>Flavobacteriia</taxon>
        <taxon>Flavobacteriales</taxon>
        <taxon>Weeksellaceae</taxon>
        <taxon>Chryseobacterium group</taxon>
        <taxon>Chryseobacterium</taxon>
    </lineage>
</organism>
<dbReference type="InterPro" id="IPR026444">
    <property type="entry name" value="Secre_tail"/>
</dbReference>
<keyword evidence="1" id="KW-0732">Signal</keyword>
<evidence type="ECO:0000313" key="4">
    <source>
        <dbReference type="Proteomes" id="UP000031167"/>
    </source>
</evidence>
<evidence type="ECO:0000259" key="2">
    <source>
        <dbReference type="PROSITE" id="PS50093"/>
    </source>
</evidence>
<evidence type="ECO:0000256" key="1">
    <source>
        <dbReference type="ARBA" id="ARBA00022729"/>
    </source>
</evidence>
<dbReference type="PROSITE" id="PS50093">
    <property type="entry name" value="PKD"/>
    <property type="match status" value="1"/>
</dbReference>
<accession>A0A0B4E3X4</accession>
<dbReference type="Proteomes" id="UP000031167">
    <property type="component" value="Unassembled WGS sequence"/>
</dbReference>
<dbReference type="EMBL" id="JWTA01000021">
    <property type="protein sequence ID" value="KIC61303.1"/>
    <property type="molecule type" value="Genomic_DNA"/>
</dbReference>
<keyword evidence="4" id="KW-1185">Reference proteome</keyword>
<dbReference type="CDD" id="cd00146">
    <property type="entry name" value="PKD"/>
    <property type="match status" value="1"/>
</dbReference>
<name>A0A0B4E3X4_9FLAO</name>
<sequence length="1625" mass="172342">MWLVVPWALQAQTSTHITSNAQVGCKEIRGGKEEEFENGVGSEQIDSSNCVRVCAGSLITYTVNGQNISNVQWSASGGTVGTVSGAGNIEAQIMWGSTAGNASVEAVITYANGTIENQTVCIEKINSPIAEFKMLNLDRSVCKNTAIYFDNTSYQNGGTDIVSYFWDFGDGTTSTAFEPSHAFTQSGGYVVSLTVTNKCGCSNTYSLDVEVLESNPVQINCASVVCEGSREKYNVQDGCKEGEWNVIGGTIIANNGNEIEVLWDQVDPADGFGYVMYRSKCGCREWTTIKIPVILSSGQIQGQSVVCANRQNKYSLPQWPTTNFQWNMSGPSGGQLDYNQQRNEVLFKASQPGTYTLWCSYLNTLLKCEGYASMTITVEEPVVVSGGANEICEGTSQTFTATPTVPVIWNVASGGSVIYTSSPTSSPFTYPFATAGSYVVTAIKQGGGCESEGRIVKVIPTPAAPTGTISGDVLVCAGKPYVYTLSPTDAGTIPVWSVTNGVIQGSNTGNSITVVFNASATNYTVSVQNRSMDGVGCLSAPKNYSVQKIDLNTISIQSPSANNTFCPSSSATFTANLNGIVPDVMEWYFDSPNFGSFVSGQGTASVVVNFNEISSTAITNLVLKITKCGTTEFISIPVTLQTLPVISMIGGDICEGASTIDVVVTLPTNVTSGQLTFTFPNTSTEQATVTSGGTQTFTINNHFSNNSGSVISQSLQLTLNSPNGCNYVATTAVNFNIIPKLAITITPGYYYSVCPSNSYSIPLTAQIPSGVSGTYQWYHNGAAIPGATSPSYTINNASQPSPGGSYYVVVTSGGCKSSSQNIMVVASCGSFPPCTITPAPNLVVSANWIDCNTITASATFVGSPSAFEWIGSPGLQLQPGSTATSATFSVTGAGVHNVALSLNYSGCTAYDDVDVTKNYKPDFNAAITCNSNGTYNVTLTDNSLLSGITSSQIAYSYTMNGGNQQSGQTVTYTGLQPGTAYNFAMTLDGPGAMPNCVYTESITMPTLPSLQFTVSSTTVCVGEVITLTIPAANYLPNHIYTWIFNGTSYVANNPSTDITFNTVNSLNPSVKLEVTTPNGCHYQSNAVPITVNQANLNFQILSSNLNVCENSSTPPQIFVSVPFGAVSNYQWMNGNQPVSAPSSPSFFPTQSGSYWVILKDGLTGCLDRSTASNPVVVTLKKAPYVNISAMSASCAGQAVTLTGIVTETGLEYQWKLNNSVIPGQAWGIAGSTYTTGALAAGTYTYTLEARPAGVANGCVGTKSFTVTVSNPPSVPVITYTKQNCQPYEVLLTASGPSSGQYNWSNGMTGQSITVNEGGAYEVIYTAPSGCKVSTQVQVPLSLESLMWVFPTGCYDECLREDRYIIGPKGIFDSHEWQLFGSNVQSGVNDYIYPLFLYNAGTYQLQISHFGCVYTSGAMNLFPDPKECGIEPDCKLEAHIEGMKWQWDHYSVSGVIVNSGSQPMTITISSLNGYGTYIPSIITIPAGGTYDMYANPVLFYANGTFPGGADEILFDAGNGCKVIGKVEVPVFESKIAATKLAASGSSLTMLPNPAKERVKISYTTGDENLKATQLTVFDAMGNTKFNKELKTASGDVDVEVSSWLQGMYIVIVHTEGKPLQGKLIKN</sequence>
<dbReference type="InterPro" id="IPR022409">
    <property type="entry name" value="PKD/Chitinase_dom"/>
</dbReference>
<dbReference type="SUPFAM" id="SSF49299">
    <property type="entry name" value="PKD domain"/>
    <property type="match status" value="1"/>
</dbReference>
<dbReference type="SMART" id="SM00089">
    <property type="entry name" value="PKD"/>
    <property type="match status" value="2"/>
</dbReference>
<dbReference type="Pfam" id="PF18911">
    <property type="entry name" value="PKD_4"/>
    <property type="match status" value="1"/>
</dbReference>
<comment type="caution">
    <text evidence="3">The sequence shown here is derived from an EMBL/GenBank/DDBJ whole genome shotgun (WGS) entry which is preliminary data.</text>
</comment>
<proteinExistence type="predicted"/>
<evidence type="ECO:0000313" key="3">
    <source>
        <dbReference type="EMBL" id="KIC61303.1"/>
    </source>
</evidence>
<reference evidence="3 4" key="1">
    <citation type="submission" date="2014-12" db="EMBL/GenBank/DDBJ databases">
        <title>Genome sequencing of Chryseobacterium taiwanense TPW19.</title>
        <authorList>
            <person name="Tan P.W."/>
            <person name="Chan K.-G."/>
        </authorList>
    </citation>
    <scope>NUCLEOTIDE SEQUENCE [LARGE SCALE GENOMIC DNA]</scope>
    <source>
        <strain evidence="3 4">TPW19</strain>
    </source>
</reference>